<reference evidence="1 2" key="1">
    <citation type="journal article" date="2019" name="Int. J. Syst. Evol. Microbiol.">
        <title>The Global Catalogue of Microorganisms (GCM) 10K type strain sequencing project: providing services to taxonomists for standard genome sequencing and annotation.</title>
        <authorList>
            <consortium name="The Broad Institute Genomics Platform"/>
            <consortium name="The Broad Institute Genome Sequencing Center for Infectious Disease"/>
            <person name="Wu L."/>
            <person name="Ma J."/>
        </authorList>
    </citation>
    <scope>NUCLEOTIDE SEQUENCE [LARGE SCALE GENOMIC DNA]</scope>
    <source>
        <strain evidence="1 2">CGMCC 1.12237</strain>
    </source>
</reference>
<sequence length="124" mass="14529">MALFEYQGRRVNVVDGDTYDLKLDLGFHITRELRVRLEGIDTHEISGQPRESEEFQRGTEERLFVESWFDTAEREYDGKWPIVAETTKDRTGKYGRYLVSISRRADGADLADDLRANFDDIEYE</sequence>
<dbReference type="SUPFAM" id="SSF50199">
    <property type="entry name" value="Staphylococcal nuclease"/>
    <property type="match status" value="1"/>
</dbReference>
<keyword evidence="2" id="KW-1185">Reference proteome</keyword>
<dbReference type="RefSeq" id="WP_227227789.1">
    <property type="nucleotide sequence ID" value="NZ_JAJCVJ010000001.1"/>
</dbReference>
<name>A0ABD5RAA0_9EURY</name>
<evidence type="ECO:0000313" key="2">
    <source>
        <dbReference type="Proteomes" id="UP001596201"/>
    </source>
</evidence>
<proteinExistence type="predicted"/>
<protein>
    <submittedName>
        <fullName evidence="1">Thermonuclease family protein</fullName>
    </submittedName>
</protein>
<dbReference type="Proteomes" id="UP001596201">
    <property type="component" value="Unassembled WGS sequence"/>
</dbReference>
<dbReference type="AlphaFoldDB" id="A0ABD5RAA0"/>
<accession>A0ABD5RAA0</accession>
<organism evidence="1 2">
    <name type="scientific">Salinirubrum litoreum</name>
    <dbReference type="NCBI Taxonomy" id="1126234"/>
    <lineage>
        <taxon>Archaea</taxon>
        <taxon>Methanobacteriati</taxon>
        <taxon>Methanobacteriota</taxon>
        <taxon>Stenosarchaea group</taxon>
        <taxon>Halobacteria</taxon>
        <taxon>Halobacteriales</taxon>
        <taxon>Haloferacaceae</taxon>
        <taxon>Salinirubrum</taxon>
    </lineage>
</organism>
<gene>
    <name evidence="1" type="ORF">ACFPJ5_07980</name>
</gene>
<dbReference type="InterPro" id="IPR035437">
    <property type="entry name" value="SNase_OB-fold_sf"/>
</dbReference>
<evidence type="ECO:0000313" key="1">
    <source>
        <dbReference type="EMBL" id="MFC5366877.1"/>
    </source>
</evidence>
<dbReference type="EMBL" id="JBHSKX010000001">
    <property type="protein sequence ID" value="MFC5366877.1"/>
    <property type="molecule type" value="Genomic_DNA"/>
</dbReference>
<comment type="caution">
    <text evidence="1">The sequence shown here is derived from an EMBL/GenBank/DDBJ whole genome shotgun (WGS) entry which is preliminary data.</text>
</comment>
<dbReference type="Gene3D" id="2.40.50.90">
    <property type="match status" value="1"/>
</dbReference>